<dbReference type="PANTHER" id="PTHR43861">
    <property type="entry name" value="TRANS-ACONITATE 2-METHYLTRANSFERASE-RELATED"/>
    <property type="match status" value="1"/>
</dbReference>
<dbReference type="Proteomes" id="UP000236447">
    <property type="component" value="Chromosome"/>
</dbReference>
<evidence type="ECO:0000256" key="2">
    <source>
        <dbReference type="ARBA" id="ARBA00022679"/>
    </source>
</evidence>
<dbReference type="CDD" id="cd02440">
    <property type="entry name" value="AdoMet_MTases"/>
    <property type="match status" value="1"/>
</dbReference>
<feature type="domain" description="Methyltransferase" evidence="3">
    <location>
        <begin position="44"/>
        <end position="130"/>
    </location>
</feature>
<proteinExistence type="predicted"/>
<dbReference type="GO" id="GO:0032259">
    <property type="term" value="P:methylation"/>
    <property type="evidence" value="ECO:0007669"/>
    <property type="project" value="UniProtKB-KW"/>
</dbReference>
<sequence length="211" mass="23029">MTADAHFWNRIAPKYAKSKIRDEAAYQYTLERTRSYLTVGDHALEIGCGTGSTAIALSDAVGRITATDLSDAMLDIGRDRAAQAGADNIRFEQCSDDRLPAGPFDAVMAFNLLHLVPDLDAALLSVAKRLPSGKLFISKTPCLGEARGSFKYWMFLTLIPLMRLVGQAPSNVRFLSVADLEAAVEQAGFEIIETGNYPASTPGRYLVARRR</sequence>
<dbReference type="InterPro" id="IPR029063">
    <property type="entry name" value="SAM-dependent_MTases_sf"/>
</dbReference>
<dbReference type="RefSeq" id="WP_014873794.1">
    <property type="nucleotide sequence ID" value="NZ_CP010725.1"/>
</dbReference>
<evidence type="ECO:0000256" key="1">
    <source>
        <dbReference type="ARBA" id="ARBA00022603"/>
    </source>
</evidence>
<dbReference type="GO" id="GO:0008168">
    <property type="term" value="F:methyltransferase activity"/>
    <property type="evidence" value="ECO:0007669"/>
    <property type="project" value="UniProtKB-KW"/>
</dbReference>
<dbReference type="SUPFAM" id="SSF53335">
    <property type="entry name" value="S-adenosyl-L-methionine-dependent methyltransferases"/>
    <property type="match status" value="1"/>
</dbReference>
<gene>
    <name evidence="4" type="ORF">PhaeoP88_00750</name>
</gene>
<dbReference type="Gene3D" id="3.40.50.150">
    <property type="entry name" value="Vaccinia Virus protein VP39"/>
    <property type="match status" value="1"/>
</dbReference>
<reference evidence="4 5" key="1">
    <citation type="journal article" date="2017" name="Front. Microbiol.">
        <title>Phaeobacter piscinae sp. nov., a species of the Roseobacter group and potential aquaculture probiont.</title>
        <authorList>
            <person name="Sonnenschein E.C."/>
            <person name="Phippen C.B.W."/>
            <person name="Nielsen K.F."/>
            <person name="Mateiu R.V."/>
            <person name="Melchiorsen J."/>
            <person name="Gram L."/>
            <person name="Overmann J."/>
            <person name="Freese H.M."/>
        </authorList>
    </citation>
    <scope>NUCLEOTIDE SEQUENCE [LARGE SCALE GENOMIC DNA]</scope>
    <source>
        <strain evidence="4 5">P88</strain>
    </source>
</reference>
<reference evidence="4 5" key="2">
    <citation type="journal article" date="2017" name="Genome Biol. Evol.">
        <title>Trajectories and Drivers of Genome Evolution in Surface-Associated Marine Phaeobacter.</title>
        <authorList>
            <person name="Freese H.M."/>
            <person name="Sikorski J."/>
            <person name="Bunk B."/>
            <person name="Scheuner C."/>
            <person name="Meier-Kolthoff J.P."/>
            <person name="Sproer C."/>
            <person name="Gram L."/>
            <person name="Overmann J."/>
        </authorList>
    </citation>
    <scope>NUCLEOTIDE SEQUENCE [LARGE SCALE GENOMIC DNA]</scope>
    <source>
        <strain evidence="4 5">P88</strain>
    </source>
</reference>
<dbReference type="PANTHER" id="PTHR43861:SF1">
    <property type="entry name" value="TRANS-ACONITATE 2-METHYLTRANSFERASE"/>
    <property type="match status" value="1"/>
</dbReference>
<evidence type="ECO:0000313" key="5">
    <source>
        <dbReference type="Proteomes" id="UP000236447"/>
    </source>
</evidence>
<keyword evidence="1 4" id="KW-0489">Methyltransferase</keyword>
<evidence type="ECO:0000313" key="4">
    <source>
        <dbReference type="EMBL" id="AUQ98146.1"/>
    </source>
</evidence>
<keyword evidence="2 4" id="KW-0808">Transferase</keyword>
<evidence type="ECO:0000259" key="3">
    <source>
        <dbReference type="Pfam" id="PF13649"/>
    </source>
</evidence>
<name>A0A2I7K6A5_9RHOB</name>
<organism evidence="4 5">
    <name type="scientific">Phaeobacter inhibens</name>
    <dbReference type="NCBI Taxonomy" id="221822"/>
    <lineage>
        <taxon>Bacteria</taxon>
        <taxon>Pseudomonadati</taxon>
        <taxon>Pseudomonadota</taxon>
        <taxon>Alphaproteobacteria</taxon>
        <taxon>Rhodobacterales</taxon>
        <taxon>Roseobacteraceae</taxon>
        <taxon>Phaeobacter</taxon>
    </lineage>
</organism>
<dbReference type="EMBL" id="CP010725">
    <property type="protein sequence ID" value="AUQ98146.1"/>
    <property type="molecule type" value="Genomic_DNA"/>
</dbReference>
<dbReference type="InterPro" id="IPR041698">
    <property type="entry name" value="Methyltransf_25"/>
</dbReference>
<dbReference type="AlphaFoldDB" id="A0A2I7K6A5"/>
<protein>
    <submittedName>
        <fullName evidence="4">Methyltransferase domain-containing protein</fullName>
    </submittedName>
</protein>
<accession>A0A2I7K6A5</accession>
<dbReference type="Pfam" id="PF13649">
    <property type="entry name" value="Methyltransf_25"/>
    <property type="match status" value="1"/>
</dbReference>